<organism evidence="3 4">
    <name type="scientific">Golovinomyces cichoracearum</name>
    <dbReference type="NCBI Taxonomy" id="62708"/>
    <lineage>
        <taxon>Eukaryota</taxon>
        <taxon>Fungi</taxon>
        <taxon>Dikarya</taxon>
        <taxon>Ascomycota</taxon>
        <taxon>Pezizomycotina</taxon>
        <taxon>Leotiomycetes</taxon>
        <taxon>Erysiphales</taxon>
        <taxon>Erysiphaceae</taxon>
        <taxon>Golovinomyces</taxon>
    </lineage>
</organism>
<sequence length="140" mass="16129">MPTYRPPSTTSNEESDLPCTSSDISRESFHTAENPTIEELRREVSGEDIKMMDGSSDKTPSLRGAELTNLLKRLEDQEIRENNHRMEMEKMRADMQKILFIMERQNDEQIHERVQSTNIPADSSSQNKTPQLNLPIKPVK</sequence>
<evidence type="ECO:0000256" key="1">
    <source>
        <dbReference type="SAM" id="Coils"/>
    </source>
</evidence>
<gene>
    <name evidence="3" type="ORF">GcM3_187036</name>
</gene>
<evidence type="ECO:0000313" key="3">
    <source>
        <dbReference type="EMBL" id="RKF57609.1"/>
    </source>
</evidence>
<feature type="compositionally biased region" description="Polar residues" evidence="2">
    <location>
        <begin position="1"/>
        <end position="23"/>
    </location>
</feature>
<feature type="coiled-coil region" evidence="1">
    <location>
        <begin position="67"/>
        <end position="94"/>
    </location>
</feature>
<dbReference type="AlphaFoldDB" id="A0A420HJN5"/>
<protein>
    <submittedName>
        <fullName evidence="3">Uncharacterized protein</fullName>
    </submittedName>
</protein>
<evidence type="ECO:0000256" key="2">
    <source>
        <dbReference type="SAM" id="MobiDB-lite"/>
    </source>
</evidence>
<reference evidence="3 4" key="1">
    <citation type="journal article" date="2018" name="BMC Genomics">
        <title>Comparative genome analyses reveal sequence features reflecting distinct modes of host-adaptation between dicot and monocot powdery mildew.</title>
        <authorList>
            <person name="Wu Y."/>
            <person name="Ma X."/>
            <person name="Pan Z."/>
            <person name="Kale S.D."/>
            <person name="Song Y."/>
            <person name="King H."/>
            <person name="Zhang Q."/>
            <person name="Presley C."/>
            <person name="Deng X."/>
            <person name="Wei C.I."/>
            <person name="Xiao S."/>
        </authorList>
    </citation>
    <scope>NUCLEOTIDE SEQUENCE [LARGE SCALE GENOMIC DNA]</scope>
    <source>
        <strain evidence="3">UMSG3</strain>
    </source>
</reference>
<dbReference type="Proteomes" id="UP000283383">
    <property type="component" value="Unassembled WGS sequence"/>
</dbReference>
<feature type="compositionally biased region" description="Polar residues" evidence="2">
    <location>
        <begin position="115"/>
        <end position="132"/>
    </location>
</feature>
<name>A0A420HJN5_9PEZI</name>
<comment type="caution">
    <text evidence="3">The sequence shown here is derived from an EMBL/GenBank/DDBJ whole genome shotgun (WGS) entry which is preliminary data.</text>
</comment>
<feature type="region of interest" description="Disordered" evidence="2">
    <location>
        <begin position="1"/>
        <end position="63"/>
    </location>
</feature>
<keyword evidence="1" id="KW-0175">Coiled coil</keyword>
<proteinExistence type="predicted"/>
<keyword evidence="4" id="KW-1185">Reference proteome</keyword>
<feature type="region of interest" description="Disordered" evidence="2">
    <location>
        <begin position="109"/>
        <end position="140"/>
    </location>
</feature>
<accession>A0A420HJN5</accession>
<dbReference type="EMBL" id="MCBQ01018726">
    <property type="protein sequence ID" value="RKF57609.1"/>
    <property type="molecule type" value="Genomic_DNA"/>
</dbReference>
<feature type="compositionally biased region" description="Basic and acidic residues" evidence="2">
    <location>
        <begin position="38"/>
        <end position="51"/>
    </location>
</feature>
<evidence type="ECO:0000313" key="4">
    <source>
        <dbReference type="Proteomes" id="UP000283383"/>
    </source>
</evidence>